<sequence length="107" mass="12368">LAKLREGLEKRKREREAQSSWYESWFNQSPWLTALISTLAGPLIMLLLALTFGPCIINKFVTFVKSRLEKVQLMVMKQSELETKIIPNKNPELDAACEVLSRFDQQI</sequence>
<name>A0A7L1J6I7_SMUAF</name>
<organism evidence="2 3">
    <name type="scientific">Smutsornis africanus</name>
    <name type="common">Double-banded courser</name>
    <name type="synonym">Rhinoptilus africanus</name>
    <dbReference type="NCBI Taxonomy" id="240209"/>
    <lineage>
        <taxon>Eukaryota</taxon>
        <taxon>Metazoa</taxon>
        <taxon>Chordata</taxon>
        <taxon>Craniata</taxon>
        <taxon>Vertebrata</taxon>
        <taxon>Euteleostomi</taxon>
        <taxon>Archelosauria</taxon>
        <taxon>Archosauria</taxon>
        <taxon>Dinosauria</taxon>
        <taxon>Saurischia</taxon>
        <taxon>Theropoda</taxon>
        <taxon>Coelurosauria</taxon>
        <taxon>Aves</taxon>
        <taxon>Neognathae</taxon>
        <taxon>Neoaves</taxon>
        <taxon>Charadriiformes</taxon>
        <taxon>Glareolidae</taxon>
        <taxon>Rhinoptilus</taxon>
    </lineage>
</organism>
<dbReference type="PANTHER" id="PTHR10424:SF82">
    <property type="entry name" value="ENVELOPE GLYCOPROTEIN-RELATED"/>
    <property type="match status" value="1"/>
</dbReference>
<feature type="non-terminal residue" evidence="2">
    <location>
        <position position="107"/>
    </location>
</feature>
<reference evidence="2 3" key="1">
    <citation type="submission" date="2019-09" db="EMBL/GenBank/DDBJ databases">
        <title>Bird 10,000 Genomes (B10K) Project - Family phase.</title>
        <authorList>
            <person name="Zhang G."/>
        </authorList>
    </citation>
    <scope>NUCLEOTIDE SEQUENCE [LARGE SCALE GENOMIC DNA]</scope>
    <source>
        <strain evidence="2">B10K-DU-002-36</strain>
        <tissue evidence="2">Muscle</tissue>
    </source>
</reference>
<accession>A0A7L1J6I7</accession>
<keyword evidence="1" id="KW-0812">Transmembrane</keyword>
<dbReference type="EMBL" id="VXBO01012254">
    <property type="protein sequence ID" value="NXN45626.1"/>
    <property type="molecule type" value="Genomic_DNA"/>
</dbReference>
<dbReference type="InterPro" id="IPR018154">
    <property type="entry name" value="TLV/ENV_coat_polyprotein"/>
</dbReference>
<evidence type="ECO:0000256" key="1">
    <source>
        <dbReference type="SAM" id="Phobius"/>
    </source>
</evidence>
<dbReference type="PANTHER" id="PTHR10424">
    <property type="entry name" value="VIRAL ENVELOPE PROTEIN"/>
    <property type="match status" value="1"/>
</dbReference>
<keyword evidence="3" id="KW-1185">Reference proteome</keyword>
<feature type="non-terminal residue" evidence="2">
    <location>
        <position position="1"/>
    </location>
</feature>
<dbReference type="Pfam" id="PF00429">
    <property type="entry name" value="TLV_coat"/>
    <property type="match status" value="1"/>
</dbReference>
<gene>
    <name evidence="2" type="primary">Env1_1</name>
    <name evidence="2" type="ORF">RHIAFR_R14867</name>
</gene>
<comment type="caution">
    <text evidence="2">The sequence shown here is derived from an EMBL/GenBank/DDBJ whole genome shotgun (WGS) entry which is preliminary data.</text>
</comment>
<feature type="transmembrane region" description="Helical" evidence="1">
    <location>
        <begin position="31"/>
        <end position="57"/>
    </location>
</feature>
<keyword evidence="1" id="KW-0472">Membrane</keyword>
<dbReference type="Proteomes" id="UP000525158">
    <property type="component" value="Unassembled WGS sequence"/>
</dbReference>
<proteinExistence type="predicted"/>
<evidence type="ECO:0000313" key="2">
    <source>
        <dbReference type="EMBL" id="NXN45626.1"/>
    </source>
</evidence>
<protein>
    <submittedName>
        <fullName evidence="2">ENV1 protein</fullName>
    </submittedName>
</protein>
<keyword evidence="1" id="KW-1133">Transmembrane helix</keyword>
<evidence type="ECO:0000313" key="3">
    <source>
        <dbReference type="Proteomes" id="UP000525158"/>
    </source>
</evidence>
<dbReference type="AlphaFoldDB" id="A0A7L1J6I7"/>